<dbReference type="InterPro" id="IPR011527">
    <property type="entry name" value="ABC1_TM_dom"/>
</dbReference>
<proteinExistence type="inferred from homology"/>
<keyword evidence="10 14" id="KW-1133">Transmembrane helix</keyword>
<dbReference type="EMBL" id="JARYMX010000006">
    <property type="protein sequence ID" value="KAJ9543350.1"/>
    <property type="molecule type" value="Genomic_DNA"/>
</dbReference>
<feature type="transmembrane region" description="Helical" evidence="14">
    <location>
        <begin position="781"/>
        <end position="803"/>
    </location>
</feature>
<feature type="domain" description="ABC transmembrane type-1" evidence="16">
    <location>
        <begin position="1746"/>
        <end position="2026"/>
    </location>
</feature>
<evidence type="ECO:0000256" key="13">
    <source>
        <dbReference type="SAM" id="MobiDB-lite"/>
    </source>
</evidence>
<feature type="transmembrane region" description="Helical" evidence="14">
    <location>
        <begin position="1506"/>
        <end position="1526"/>
    </location>
</feature>
<evidence type="ECO:0000313" key="18">
    <source>
        <dbReference type="Proteomes" id="UP001172457"/>
    </source>
</evidence>
<feature type="transmembrane region" description="Helical" evidence="14">
    <location>
        <begin position="1538"/>
        <end position="1559"/>
    </location>
</feature>
<dbReference type="PROSITE" id="PS50929">
    <property type="entry name" value="ABC_TM1F"/>
    <property type="match status" value="4"/>
</dbReference>
<dbReference type="InterPro" id="IPR027417">
    <property type="entry name" value="P-loop_NTPase"/>
</dbReference>
<feature type="transmembrane region" description="Helical" evidence="14">
    <location>
        <begin position="1962"/>
        <end position="1980"/>
    </location>
</feature>
<evidence type="ECO:0000256" key="7">
    <source>
        <dbReference type="ARBA" id="ARBA00022741"/>
    </source>
</evidence>
<comment type="similarity">
    <text evidence="2">Belongs to the ABC transporter superfamily. ABCC family. Conjugate transporter (TC 3.A.1.208) subfamily.</text>
</comment>
<accession>A0AA38W915</accession>
<evidence type="ECO:0000256" key="4">
    <source>
        <dbReference type="ARBA" id="ARBA00022448"/>
    </source>
</evidence>
<keyword evidence="5 14" id="KW-0812">Transmembrane</keyword>
<dbReference type="FunFam" id="1.20.1560.10:FF:000003">
    <property type="entry name" value="ABC transporter C family member 10"/>
    <property type="match status" value="2"/>
</dbReference>
<dbReference type="InterPro" id="IPR044726">
    <property type="entry name" value="ABCC_6TM_D2"/>
</dbReference>
<dbReference type="SUPFAM" id="SSF52540">
    <property type="entry name" value="P-loop containing nucleoside triphosphate hydrolases"/>
    <property type="match status" value="4"/>
</dbReference>
<dbReference type="Pfam" id="PF00664">
    <property type="entry name" value="ABC_membrane"/>
    <property type="match status" value="4"/>
</dbReference>
<feature type="domain" description="ABC transporter" evidence="15">
    <location>
        <begin position="438"/>
        <end position="662"/>
    </location>
</feature>
<dbReference type="CDD" id="cd03244">
    <property type="entry name" value="ABCC_MRP_domain2"/>
    <property type="match status" value="2"/>
</dbReference>
<dbReference type="InterPro" id="IPR036640">
    <property type="entry name" value="ABC1_TM_sf"/>
</dbReference>
<feature type="transmembrane region" description="Helical" evidence="14">
    <location>
        <begin position="2477"/>
        <end position="2497"/>
    </location>
</feature>
<comment type="caution">
    <text evidence="17">The sequence shown here is derived from an EMBL/GenBank/DDBJ whole genome shotgun (WGS) entry which is preliminary data.</text>
</comment>
<comment type="subcellular location">
    <subcellularLocation>
        <location evidence="1">Membrane</location>
        <topology evidence="1">Multi-pass membrane protein</topology>
    </subcellularLocation>
</comment>
<dbReference type="InterPro" id="IPR044746">
    <property type="entry name" value="ABCC_6TM_D1"/>
</dbReference>
<feature type="transmembrane region" description="Helical" evidence="14">
    <location>
        <begin position="161"/>
        <end position="178"/>
    </location>
</feature>
<keyword evidence="4" id="KW-0813">Transport</keyword>
<dbReference type="CDD" id="cd03250">
    <property type="entry name" value="ABCC_MRP_domain1"/>
    <property type="match status" value="2"/>
</dbReference>
<evidence type="ECO:0000259" key="15">
    <source>
        <dbReference type="PROSITE" id="PS50893"/>
    </source>
</evidence>
<dbReference type="PANTHER" id="PTHR24223:SF362">
    <property type="entry name" value="ABC TRANSPORTER C FAMILY MEMBER 4"/>
    <property type="match status" value="1"/>
</dbReference>
<evidence type="ECO:0000256" key="2">
    <source>
        <dbReference type="ARBA" id="ARBA00009726"/>
    </source>
</evidence>
<feature type="region of interest" description="Disordered" evidence="13">
    <location>
        <begin position="1246"/>
        <end position="1272"/>
    </location>
</feature>
<evidence type="ECO:0000313" key="17">
    <source>
        <dbReference type="EMBL" id="KAJ9543350.1"/>
    </source>
</evidence>
<evidence type="ECO:0000256" key="11">
    <source>
        <dbReference type="ARBA" id="ARBA00023136"/>
    </source>
</evidence>
<feature type="transmembrane region" description="Helical" evidence="14">
    <location>
        <begin position="2358"/>
        <end position="2379"/>
    </location>
</feature>
<feature type="transmembrane region" description="Helical" evidence="14">
    <location>
        <begin position="1571"/>
        <end position="1590"/>
    </location>
</feature>
<feature type="domain" description="ABC transmembrane type-1" evidence="16">
    <location>
        <begin position="2410"/>
        <end position="2649"/>
    </location>
</feature>
<reference evidence="17" key="1">
    <citation type="submission" date="2023-03" db="EMBL/GenBank/DDBJ databases">
        <title>Chromosome-scale reference genome and RAD-based genetic map of yellow starthistle (Centaurea solstitialis) reveal putative structural variation and QTLs associated with invader traits.</title>
        <authorList>
            <person name="Reatini B."/>
            <person name="Cang F.A."/>
            <person name="Jiang Q."/>
            <person name="Mckibben M.T.W."/>
            <person name="Barker M.S."/>
            <person name="Rieseberg L.H."/>
            <person name="Dlugosch K.M."/>
        </authorList>
    </citation>
    <scope>NUCLEOTIDE SEQUENCE</scope>
    <source>
        <strain evidence="17">CAN-66</strain>
        <tissue evidence="17">Leaf</tissue>
    </source>
</reference>
<dbReference type="CDD" id="cd18580">
    <property type="entry name" value="ABC_6TM_ABCC_D2"/>
    <property type="match status" value="2"/>
</dbReference>
<keyword evidence="9" id="KW-1278">Translocase</keyword>
<name>A0AA38W915_9ASTR</name>
<dbReference type="FunFam" id="1.20.1560.10:FF:000002">
    <property type="entry name" value="ABC transporter C family member 5"/>
    <property type="match status" value="2"/>
</dbReference>
<feature type="transmembrane region" description="Helical" evidence="14">
    <location>
        <begin position="1004"/>
        <end position="1022"/>
    </location>
</feature>
<evidence type="ECO:0000256" key="1">
    <source>
        <dbReference type="ARBA" id="ARBA00004141"/>
    </source>
</evidence>
<dbReference type="GO" id="GO:0016887">
    <property type="term" value="F:ATP hydrolysis activity"/>
    <property type="evidence" value="ECO:0007669"/>
    <property type="project" value="InterPro"/>
</dbReference>
<evidence type="ECO:0000256" key="12">
    <source>
        <dbReference type="ARBA" id="ARBA00034018"/>
    </source>
</evidence>
<dbReference type="PROSITE" id="PS50893">
    <property type="entry name" value="ABC_TRANSPORTER_2"/>
    <property type="match status" value="4"/>
</dbReference>
<feature type="transmembrane region" description="Helical" evidence="14">
    <location>
        <begin position="2629"/>
        <end position="2647"/>
    </location>
</feature>
<dbReference type="Gene3D" id="3.40.50.300">
    <property type="entry name" value="P-loop containing nucleotide triphosphate hydrolases"/>
    <property type="match status" value="4"/>
</dbReference>
<feature type="transmembrane region" description="Helical" evidence="14">
    <location>
        <begin position="266"/>
        <end position="282"/>
    </location>
</feature>
<feature type="transmembrane region" description="Helical" evidence="14">
    <location>
        <begin position="2597"/>
        <end position="2617"/>
    </location>
</feature>
<dbReference type="EC" id="7.6.2.2" evidence="3"/>
<dbReference type="SMART" id="SM00382">
    <property type="entry name" value="AAA"/>
    <property type="match status" value="3"/>
</dbReference>
<dbReference type="GO" id="GO:0005524">
    <property type="term" value="F:ATP binding"/>
    <property type="evidence" value="ECO:0007669"/>
    <property type="project" value="UniProtKB-KW"/>
</dbReference>
<keyword evidence="6" id="KW-0677">Repeat</keyword>
<evidence type="ECO:0000256" key="14">
    <source>
        <dbReference type="SAM" id="Phobius"/>
    </source>
</evidence>
<dbReference type="PANTHER" id="PTHR24223">
    <property type="entry name" value="ATP-BINDING CASSETTE SUB-FAMILY C"/>
    <property type="match status" value="1"/>
</dbReference>
<feature type="transmembrane region" description="Helical" evidence="14">
    <location>
        <begin position="1744"/>
        <end position="1763"/>
    </location>
</feature>
<feature type="transmembrane region" description="Helical" evidence="14">
    <location>
        <begin position="1887"/>
        <end position="1904"/>
    </location>
</feature>
<feature type="domain" description="ABC transporter" evidence="15">
    <location>
        <begin position="2670"/>
        <end position="2888"/>
    </location>
</feature>
<dbReference type="Gene3D" id="1.20.1560.10">
    <property type="entry name" value="ABC transporter type 1, transmembrane domain"/>
    <property type="match status" value="4"/>
</dbReference>
<feature type="domain" description="ABC transporter" evidence="15">
    <location>
        <begin position="2060"/>
        <end position="2284"/>
    </location>
</feature>
<feature type="domain" description="ABC transmembrane type-1" evidence="16">
    <location>
        <begin position="745"/>
        <end position="1024"/>
    </location>
</feature>
<dbReference type="InterPro" id="IPR003439">
    <property type="entry name" value="ABC_transporter-like_ATP-bd"/>
</dbReference>
<evidence type="ECO:0000256" key="6">
    <source>
        <dbReference type="ARBA" id="ARBA00022737"/>
    </source>
</evidence>
<feature type="compositionally biased region" description="Low complexity" evidence="13">
    <location>
        <begin position="1258"/>
        <end position="1267"/>
    </location>
</feature>
<evidence type="ECO:0000256" key="5">
    <source>
        <dbReference type="ARBA" id="ARBA00022692"/>
    </source>
</evidence>
<dbReference type="FunFam" id="3.40.50.300:FF:000163">
    <property type="entry name" value="Multidrug resistance-associated protein member 4"/>
    <property type="match status" value="2"/>
</dbReference>
<keyword evidence="18" id="KW-1185">Reference proteome</keyword>
<feature type="transmembrane region" description="Helical" evidence="14">
    <location>
        <begin position="852"/>
        <end position="872"/>
    </location>
</feature>
<dbReference type="PROSITE" id="PS00211">
    <property type="entry name" value="ABC_TRANSPORTER_1"/>
    <property type="match status" value="2"/>
</dbReference>
<dbReference type="InterPro" id="IPR017871">
    <property type="entry name" value="ABC_transporter-like_CS"/>
</dbReference>
<evidence type="ECO:0000256" key="8">
    <source>
        <dbReference type="ARBA" id="ARBA00022840"/>
    </source>
</evidence>
<sequence>MSVASTSTNSGALDTNTPVAAGLELRSLDGNGEVLKGDALNNSANVSGWATASISSKVFWLWMNPLLTKGYKTPLKLEDIPTLSPEHRAEKMSKLFEEKWPKPEENSKHPVRTTLIRCFWKHAAFNAFLAIVRLCVMYVGPLLIQRFVDFTSGKSTNRYEGYYLILILLGAKFVEVLASHQFNFHSQKLGMLIRSTLITSLYKKGLRLSCTARQSHGVGQIVNYMAVDAQQLSDMMLQLHAIWLMPVQVSVALAILYMYIGLPAEVTLVGIAVVMLYVIFGTKRNNRLQFNIMQNRDLRMKATNEMLNYMRVIKFQAWEEHFNKRIQTFRESEYGWLTKFMISIGGNMIVLWSMPLFISSFTFGSAIFLRIPLDAGTVFTATSLFKNLQEPIRTFPQSMISLSQAMISLGRLDGFMLGKELDEGAVERAEDCGGTTAVEMVDGSFSWDDEAAEGGVVNHLNFKVEKGELAAIVGTVGSGKSSLLSSVIGEMHKISGKVRVCGSTAYVAQTAWIQNGTIQENILFGLPMDLQKYKEVIKSCCLEKDLEMMEFGDQTEIGERGINLSGGQKQRIQLARAVYQDCDIYLLDDVFSAVDAHTGSKIFKECVRGALRKKTILLVTHQVDFLHNVDLILVMRDGTIVQSGKYDELLESGLDFKALVSAHETSMQLVEMHATTSEKTSPRPLQKSPSHKENREVEKALERSKSSSIIGTSKLIEEEERETGRISLNVYKVYVTEAFGWWGVIIVLLLSLMWQGAQMASDYWLAYETAVDRAASFKPKLFIEVYTAIACVSFLLVFCRIISSTVLGLKTCQIFFKQILHSILHAPMSFFDTTPSGRILSRASSDQTSIDVFLPFTTSLTLSMYITVIGIIVITCQYAWPTVFLLVPLGWLNFWYRRFFLSTSREITRLDSITKAPVIHHFSESISGVMTIRCFKKQDKFIQENVDRVNGNLRMDFHNGASNGWLGFRLEFIGSLFLCVSIVFMILLPSSIVKPANVGLSLSYGMSLNGALFWAIYMSCFVENRMVRYRPNTPLVIKGITLSINGGEKIGVVGRTGGGKSTLIQVLFRLVEPSDGSITIDGINISTLGLHDLRSRFGIIPQEPILFEGTVRSNIDPIGQYTDEEIWRSLERCQLNDVVAAKPDKLDSAVVDNGDNWSVGQRQLLCLGRVMLKHSRLLFMDEATASVDSQTDAVIQKIIREDFADCTIISIAHRIPTVMDCDRVLVIDAGYAKEFEKPSRLMDRPSLFGSLHGRKKNPSSSPVPSHHSMPRTPRHEYRQLISHLRLNTGKHQRTEALDAVNDDGSVVEEIRSRDFYAADISPVTDGGAGNVVRCIYGWVWVGRDGDFEVGDEGCRGDEDGDIVVVWRWRVMVAGALTGDGNNQERNGWYEDETAIVNTCNFFTPIKKRCRLVKKAYTIEIENFFSFLFSLDQSGGLLQWLRFIFLSPCPQRVLLSAIDAIFLLTLFIFAVHKLHSSITSNSSASAIDAEPLIANKKRPKTETNVRFKLSLFVSALLGVISIVSSVLVFSQNTLMPWKVIDGVCWLIQGLSFVVIAVLIVHEKRFRAVTHPISLRVFWVVNFVVVALFAVSGTFRVVSGTGSPSVSVSEDVVSFVSVLLLVFLVIESISGSTGVIVKAESESVNGNGHVNGKVLGGDELNGGLNESAGVSGWATASILSKVFWLWMNPLLQKGYRTPLKLEDIPTLSPEHRAEKMSKLFEEKWPKPHEKNQHPVRTTLLRCFWKHVALTAFIATVRLCVMYVGPLLIQRFIDFTSGKSSSPYEGYYLILILLGAKFVEVLASHQFNFHSQKLGMLIRSTLITSLYKKGLRLSCSARQSHGVGQIVNYMAVDAQQLSDMMLQLHAIWLMPVQVSVALAILYMYIGLPAVVTLVGLIAILLYVIFGTKRNNRFQFSIMQNRDLRMKATNEMLNYMRVIKFQAWEEHFNERIQAFRESEYGWLTKFMISIGGNMIVLWSTPLFISSLTFGSAILLGIPLDAGTVFTATSLFKNLQEPIRTFPQSMISLSQAMISLGRLDGFMLSKELDVGAVERVEDCGGSTAVEVVDGSFSWDDEAAEGGVVNRLNFKVKKGELAAIVGTVGSGKSSLLSAIIGEMHKISGKVRVCGSTAYVAQTAWIQNGTIQENILFGLPMDKQKYKEVIKNCCLEKDLEMMEFGDQTEIGERGINLSGGQKQRIQLARAVYQDCDIYLLDDVFSAVDAHTGSEIFKECVRGALRNKTILLVTHQVDFLHNVDLILVMRDGMIVQSGKYDELLQSGLDFKALVSAHETSMQMVESEATTSENTSPRPLNKSTSHNAREENGENEKALERSKSSSIIGTSKLIEEEERETGRISLNVYKVYVTEAFGWWGPITVLFFSIMWQGAQMSSDYWLAYETSGDRVASFDPAFFIEVYTGIAALSFLLVFGRVISSTVLGLKTCQIFFKQILHSILHAPMSFFDTTPSGRILSRASSDQTNIDIFLPFIMSLTLSMYITVVGIIIVTCQYAWPTVFLLIPLGWLNFWFRGYYLATSREITRLDSITKAPVIHHFSESISGVMTIRCFRKQDRFVQENVERVNGNLRMDFHNNGSNGWLGFRLEFIGSLFLCISTVFMIVLPSSIVKPENVGLSLSYGLSLNGVLFWALYTSCFVENRMVSVERIKQFTKIQSEAEWVKKDNQPPSNWPTHGNVELKNLQVRYRSNTPLVIKGISLSIKGVIDGINISTLGLHDLRSRFGIIPQEPILFEGTVRSNIDPIGQYTDEEIWRSLERCQLNDVVAAKPGKLDSAVVDNGDNWSVGQRQLLCLGRVMLKHSRLLFMDEATASVDSQTDGVIQKIIREDFADCTIISIAHRIPTVMDCDRVLVIDAGYAKEFDRPSRLMERGSLFGALVQEIDLNRKLKSNGSKWLSSVVRLLRGS</sequence>
<feature type="transmembrane region" description="Helical" evidence="14">
    <location>
        <begin position="1610"/>
        <end position="1635"/>
    </location>
</feature>
<dbReference type="FunFam" id="3.40.50.300:FF:001048">
    <property type="entry name" value="ABC transporter C family member 4"/>
    <property type="match status" value="2"/>
</dbReference>
<feature type="transmembrane region" description="Helical" evidence="14">
    <location>
        <begin position="878"/>
        <end position="896"/>
    </location>
</feature>
<feature type="domain" description="ABC transmembrane type-1" evidence="16">
    <location>
        <begin position="127"/>
        <end position="404"/>
    </location>
</feature>
<feature type="transmembrane region" description="Helical" evidence="14">
    <location>
        <begin position="1863"/>
        <end position="1881"/>
    </location>
</feature>
<dbReference type="GO" id="GO:0008559">
    <property type="term" value="F:ABC-type xenobiotic transporter activity"/>
    <property type="evidence" value="ECO:0007669"/>
    <property type="project" value="UniProtKB-EC"/>
</dbReference>
<evidence type="ECO:0000256" key="3">
    <source>
        <dbReference type="ARBA" id="ARBA00012191"/>
    </source>
</evidence>
<protein>
    <recommendedName>
        <fullName evidence="3">ABC-type xenobiotic transporter</fullName>
        <ecNumber evidence="3">7.6.2.2</ecNumber>
    </recommendedName>
</protein>
<feature type="domain" description="ABC transporter" evidence="15">
    <location>
        <begin position="1022"/>
        <end position="1254"/>
    </location>
</feature>
<feature type="transmembrane region" description="Helical" evidence="14">
    <location>
        <begin position="739"/>
        <end position="760"/>
    </location>
</feature>
<dbReference type="GO" id="GO:0016020">
    <property type="term" value="C:membrane"/>
    <property type="evidence" value="ECO:0007669"/>
    <property type="project" value="UniProtKB-SubCell"/>
</dbReference>
<feature type="transmembrane region" description="Helical" evidence="14">
    <location>
        <begin position="1986"/>
        <end position="2007"/>
    </location>
</feature>
<feature type="region of interest" description="Disordered" evidence="13">
    <location>
        <begin position="672"/>
        <end position="698"/>
    </location>
</feature>
<feature type="compositionally biased region" description="Polar residues" evidence="13">
    <location>
        <begin position="2290"/>
        <end position="2313"/>
    </location>
</feature>
<feature type="transmembrane region" description="Helical" evidence="14">
    <location>
        <begin position="123"/>
        <end position="141"/>
    </location>
</feature>
<comment type="catalytic activity">
    <reaction evidence="12">
        <text>ATP + H2O + xenobioticSide 1 = ADP + phosphate + xenobioticSide 2.</text>
        <dbReference type="EC" id="7.6.2.2"/>
    </reaction>
</comment>
<keyword evidence="8" id="KW-0067">ATP-binding</keyword>
<keyword evidence="11 14" id="KW-0472">Membrane</keyword>
<evidence type="ECO:0000256" key="9">
    <source>
        <dbReference type="ARBA" id="ARBA00022967"/>
    </source>
</evidence>
<dbReference type="Pfam" id="PF00005">
    <property type="entry name" value="ABC_tran"/>
    <property type="match status" value="4"/>
</dbReference>
<dbReference type="CDD" id="cd18579">
    <property type="entry name" value="ABC_6TM_ABCC_D1"/>
    <property type="match status" value="2"/>
</dbReference>
<dbReference type="InterPro" id="IPR050173">
    <property type="entry name" value="ABC_transporter_C-like"/>
</dbReference>
<dbReference type="SUPFAM" id="SSF90123">
    <property type="entry name" value="ABC transporter transmembrane region"/>
    <property type="match status" value="4"/>
</dbReference>
<feature type="transmembrane region" description="Helical" evidence="14">
    <location>
        <begin position="972"/>
        <end position="992"/>
    </location>
</feature>
<feature type="region of interest" description="Disordered" evidence="13">
    <location>
        <begin position="2290"/>
        <end position="2331"/>
    </location>
</feature>
<feature type="compositionally biased region" description="Basic and acidic residues" evidence="13">
    <location>
        <begin position="2314"/>
        <end position="2330"/>
    </location>
</feature>
<gene>
    <name evidence="17" type="ORF">OSB04_023057</name>
</gene>
<feature type="transmembrane region" description="Helical" evidence="14">
    <location>
        <begin position="241"/>
        <end position="260"/>
    </location>
</feature>
<feature type="transmembrane region" description="Helical" evidence="14">
    <location>
        <begin position="1783"/>
        <end position="1800"/>
    </location>
</feature>
<evidence type="ECO:0000256" key="10">
    <source>
        <dbReference type="ARBA" id="ARBA00022989"/>
    </source>
</evidence>
<dbReference type="Proteomes" id="UP001172457">
    <property type="component" value="Chromosome 6"/>
</dbReference>
<feature type="transmembrane region" description="Helical" evidence="14">
    <location>
        <begin position="2410"/>
        <end position="2434"/>
    </location>
</feature>
<feature type="transmembrane region" description="Helical" evidence="14">
    <location>
        <begin position="2503"/>
        <end position="2521"/>
    </location>
</feature>
<dbReference type="InterPro" id="IPR003593">
    <property type="entry name" value="AAA+_ATPase"/>
</dbReference>
<keyword evidence="7" id="KW-0547">Nucleotide-binding</keyword>
<evidence type="ECO:0000259" key="16">
    <source>
        <dbReference type="PROSITE" id="PS50929"/>
    </source>
</evidence>
<organism evidence="17 18">
    <name type="scientific">Centaurea solstitialis</name>
    <name type="common">yellow star-thistle</name>
    <dbReference type="NCBI Taxonomy" id="347529"/>
    <lineage>
        <taxon>Eukaryota</taxon>
        <taxon>Viridiplantae</taxon>
        <taxon>Streptophyta</taxon>
        <taxon>Embryophyta</taxon>
        <taxon>Tracheophyta</taxon>
        <taxon>Spermatophyta</taxon>
        <taxon>Magnoliopsida</taxon>
        <taxon>eudicotyledons</taxon>
        <taxon>Gunneridae</taxon>
        <taxon>Pentapetalae</taxon>
        <taxon>asterids</taxon>
        <taxon>campanulids</taxon>
        <taxon>Asterales</taxon>
        <taxon>Asteraceae</taxon>
        <taxon>Carduoideae</taxon>
        <taxon>Cardueae</taxon>
        <taxon>Centaureinae</taxon>
        <taxon>Centaurea</taxon>
    </lineage>
</organism>